<dbReference type="PROSITE" id="PS00571">
    <property type="entry name" value="AMIDASES"/>
    <property type="match status" value="1"/>
</dbReference>
<dbReference type="EMBL" id="ML978143">
    <property type="protein sequence ID" value="KAF2092731.1"/>
    <property type="molecule type" value="Genomic_DNA"/>
</dbReference>
<comment type="caution">
    <text evidence="8">The sequence shown here is derived from an EMBL/GenBank/DDBJ whole genome shotgun (WGS) entry which is preliminary data.</text>
</comment>
<evidence type="ECO:0000256" key="4">
    <source>
        <dbReference type="ARBA" id="ARBA00022801"/>
    </source>
</evidence>
<evidence type="ECO:0000256" key="5">
    <source>
        <dbReference type="PIRSR" id="PIRSR001221-1"/>
    </source>
</evidence>
<dbReference type="Gene3D" id="3.90.1300.10">
    <property type="entry name" value="Amidase signature (AS) domain"/>
    <property type="match status" value="1"/>
</dbReference>
<dbReference type="InterPro" id="IPR023631">
    <property type="entry name" value="Amidase_dom"/>
</dbReference>
<dbReference type="AlphaFoldDB" id="A0A9P4I6K6"/>
<feature type="active site" description="Acyl-ester intermediate" evidence="5">
    <location>
        <position position="233"/>
    </location>
</feature>
<dbReference type="Pfam" id="PF01425">
    <property type="entry name" value="Amidase"/>
    <property type="match status" value="1"/>
</dbReference>
<feature type="binding site" evidence="6">
    <location>
        <position position="183"/>
    </location>
    <ligand>
        <name>substrate</name>
    </ligand>
</feature>
<dbReference type="PANTHER" id="PTHR46072">
    <property type="entry name" value="AMIDASE-RELATED-RELATED"/>
    <property type="match status" value="1"/>
</dbReference>
<keyword evidence="4" id="KW-0378">Hydrolase</keyword>
<evidence type="ECO:0000256" key="3">
    <source>
        <dbReference type="ARBA" id="ARBA00012922"/>
    </source>
</evidence>
<dbReference type="PIRSF" id="PIRSF001221">
    <property type="entry name" value="Amidase_fungi"/>
    <property type="match status" value="1"/>
</dbReference>
<proteinExistence type="inferred from homology"/>
<dbReference type="SUPFAM" id="SSF75304">
    <property type="entry name" value="Amidase signature (AS) enzymes"/>
    <property type="match status" value="1"/>
</dbReference>
<evidence type="ECO:0000256" key="1">
    <source>
        <dbReference type="ARBA" id="ARBA00001311"/>
    </source>
</evidence>
<dbReference type="Proteomes" id="UP000799772">
    <property type="component" value="Unassembled WGS sequence"/>
</dbReference>
<feature type="binding site" evidence="6">
    <location>
        <position position="209"/>
    </location>
    <ligand>
        <name>substrate</name>
    </ligand>
</feature>
<evidence type="ECO:0000313" key="8">
    <source>
        <dbReference type="EMBL" id="KAF2092731.1"/>
    </source>
</evidence>
<evidence type="ECO:0000259" key="7">
    <source>
        <dbReference type="Pfam" id="PF01425"/>
    </source>
</evidence>
<dbReference type="InterPro" id="IPR020556">
    <property type="entry name" value="Amidase_CS"/>
</dbReference>
<comment type="similarity">
    <text evidence="2">Belongs to the amidase family.</text>
</comment>
<sequence>MEPAYISIARRKQEEQRSKIPKEWLLPDRFLPTPSTKNVLDVIPRSGLLTDQERRITEDYDATALLEALKTGKLKSVDVTRAFCKRAAIAHQLTNCLTEINFAAALSRAASLDAHLARHGSPTGPLHGLPMSIKDSFQIPGLDATVGLTALAFKPSTIASDLTALLLDAGAVIHCKTNIPQTLSALDSHNYTFGRVLNPYNRLVTAGGSSGGEGALIGLRGSPLGVGTDVGGSIRVPAMCNGIYGIKPSCGRVPYGAQQDGRPEANGRMGIQACAGPLAGSLRDCETFLKAIGEMKPWERSQDVLYGSWEEQGRCSRKMRIGVVRRDGLIEPLPPVQKLIDEVAQAMGKSGSIEVVEMDISEVFSKAQSLSNALLGIEGGNSVFDLIESTGEPLSPWLQTRMKRKASSTLEQARVLQARRLQLENKFLQIWKDAQGDIDSFICPIAPHPVPPIDRWNGVSYTITFNLIDLPAGVIPIRTFTSEDMRDGKFALPPGKPIGSWDARNRELWTDVDKSVYLDTPMCIQVVAPKLQEKRLYEAMQAIDEAVKPLRKTSGLKANL</sequence>
<feature type="active site" description="Charge relay system" evidence="5">
    <location>
        <position position="209"/>
    </location>
</feature>
<dbReference type="OrthoDB" id="6428749at2759"/>
<dbReference type="InterPro" id="IPR036928">
    <property type="entry name" value="AS_sf"/>
</dbReference>
<dbReference type="PANTHER" id="PTHR46072:SF6">
    <property type="entry name" value="AMIDASE, PUTATIVE (AFU_ORTHOLOGUE AFUA_1G14530)-RELATED"/>
    <property type="match status" value="1"/>
</dbReference>
<evidence type="ECO:0000313" key="9">
    <source>
        <dbReference type="Proteomes" id="UP000799772"/>
    </source>
</evidence>
<keyword evidence="9" id="KW-1185">Reference proteome</keyword>
<accession>A0A9P4I6K6</accession>
<feature type="binding site" evidence="6">
    <location>
        <begin position="230"/>
        <end position="233"/>
    </location>
    <ligand>
        <name>substrate</name>
    </ligand>
</feature>
<dbReference type="EC" id="3.5.1.4" evidence="3"/>
<feature type="active site" description="Charge relay system" evidence="5">
    <location>
        <position position="134"/>
    </location>
</feature>
<feature type="domain" description="Amidase" evidence="7">
    <location>
        <begin position="78"/>
        <end position="536"/>
    </location>
</feature>
<evidence type="ECO:0000256" key="2">
    <source>
        <dbReference type="ARBA" id="ARBA00009199"/>
    </source>
</evidence>
<comment type="catalytic activity">
    <reaction evidence="1">
        <text>a monocarboxylic acid amide + H2O = a monocarboxylate + NH4(+)</text>
        <dbReference type="Rhea" id="RHEA:12020"/>
        <dbReference type="ChEBI" id="CHEBI:15377"/>
        <dbReference type="ChEBI" id="CHEBI:28938"/>
        <dbReference type="ChEBI" id="CHEBI:35757"/>
        <dbReference type="ChEBI" id="CHEBI:83628"/>
        <dbReference type="EC" id="3.5.1.4"/>
    </reaction>
</comment>
<evidence type="ECO:0000256" key="6">
    <source>
        <dbReference type="PIRSR" id="PIRSR001221-2"/>
    </source>
</evidence>
<name>A0A9P4I6K6_9PEZI</name>
<protein>
    <recommendedName>
        <fullName evidence="3">amidase</fullName>
        <ecNumber evidence="3">3.5.1.4</ecNumber>
    </recommendedName>
</protein>
<organism evidence="8 9">
    <name type="scientific">Rhizodiscina lignyota</name>
    <dbReference type="NCBI Taxonomy" id="1504668"/>
    <lineage>
        <taxon>Eukaryota</taxon>
        <taxon>Fungi</taxon>
        <taxon>Dikarya</taxon>
        <taxon>Ascomycota</taxon>
        <taxon>Pezizomycotina</taxon>
        <taxon>Dothideomycetes</taxon>
        <taxon>Pleosporomycetidae</taxon>
        <taxon>Aulographales</taxon>
        <taxon>Rhizodiscinaceae</taxon>
        <taxon>Rhizodiscina</taxon>
    </lineage>
</organism>
<reference evidence="8" key="1">
    <citation type="journal article" date="2020" name="Stud. Mycol.">
        <title>101 Dothideomycetes genomes: a test case for predicting lifestyles and emergence of pathogens.</title>
        <authorList>
            <person name="Haridas S."/>
            <person name="Albert R."/>
            <person name="Binder M."/>
            <person name="Bloem J."/>
            <person name="Labutti K."/>
            <person name="Salamov A."/>
            <person name="Andreopoulos B."/>
            <person name="Baker S."/>
            <person name="Barry K."/>
            <person name="Bills G."/>
            <person name="Bluhm B."/>
            <person name="Cannon C."/>
            <person name="Castanera R."/>
            <person name="Culley D."/>
            <person name="Daum C."/>
            <person name="Ezra D."/>
            <person name="Gonzalez J."/>
            <person name="Henrissat B."/>
            <person name="Kuo A."/>
            <person name="Liang C."/>
            <person name="Lipzen A."/>
            <person name="Lutzoni F."/>
            <person name="Magnuson J."/>
            <person name="Mondo S."/>
            <person name="Nolan M."/>
            <person name="Ohm R."/>
            <person name="Pangilinan J."/>
            <person name="Park H.-J."/>
            <person name="Ramirez L."/>
            <person name="Alfaro M."/>
            <person name="Sun H."/>
            <person name="Tritt A."/>
            <person name="Yoshinaga Y."/>
            <person name="Zwiers L.-H."/>
            <person name="Turgeon B."/>
            <person name="Goodwin S."/>
            <person name="Spatafora J."/>
            <person name="Crous P."/>
            <person name="Grigoriev I."/>
        </authorList>
    </citation>
    <scope>NUCLEOTIDE SEQUENCE</scope>
    <source>
        <strain evidence="8">CBS 133067</strain>
    </source>
</reference>
<gene>
    <name evidence="8" type="ORF">NA57DRAFT_49712</name>
</gene>
<dbReference type="GO" id="GO:0004040">
    <property type="term" value="F:amidase activity"/>
    <property type="evidence" value="ECO:0007669"/>
    <property type="project" value="UniProtKB-EC"/>
</dbReference>